<evidence type="ECO:0000313" key="2">
    <source>
        <dbReference type="Proteomes" id="UP000789396"/>
    </source>
</evidence>
<dbReference type="EMBL" id="CAJVPZ010009041">
    <property type="protein sequence ID" value="CAG8604570.1"/>
    <property type="molecule type" value="Genomic_DNA"/>
</dbReference>
<dbReference type="OrthoDB" id="2447509at2759"/>
<protein>
    <submittedName>
        <fullName evidence="1">4925_t:CDS:1</fullName>
    </submittedName>
</protein>
<comment type="caution">
    <text evidence="1">The sequence shown here is derived from an EMBL/GenBank/DDBJ whole genome shotgun (WGS) entry which is preliminary data.</text>
</comment>
<name>A0A9N9GGI7_9GLOM</name>
<sequence length="171" mass="19667">MNSIQDPETPKERQNHLARESYARQRLLLTTEQLDYQYAQQHNIYRSHTEAESNEQAEYQRKSRCTAYINSNNAAHIHIYNTNSVLQHSGDALAPVFSICCANGKVNLSAINQPPELLLSLLAGEDSRSHKQLTYRQSIMPELDLTILEQLQEMLHAVNLNVHIFNKLHIF</sequence>
<dbReference type="AlphaFoldDB" id="A0A9N9GGI7"/>
<keyword evidence="2" id="KW-1185">Reference proteome</keyword>
<proteinExistence type="predicted"/>
<accession>A0A9N9GGI7</accession>
<gene>
    <name evidence="1" type="ORF">RFULGI_LOCUS6734</name>
</gene>
<reference evidence="1" key="1">
    <citation type="submission" date="2021-06" db="EMBL/GenBank/DDBJ databases">
        <authorList>
            <person name="Kallberg Y."/>
            <person name="Tangrot J."/>
            <person name="Rosling A."/>
        </authorList>
    </citation>
    <scope>NUCLEOTIDE SEQUENCE</scope>
    <source>
        <strain evidence="1">IN212</strain>
    </source>
</reference>
<dbReference type="Proteomes" id="UP000789396">
    <property type="component" value="Unassembled WGS sequence"/>
</dbReference>
<evidence type="ECO:0000313" key="1">
    <source>
        <dbReference type="EMBL" id="CAG8604570.1"/>
    </source>
</evidence>
<organism evidence="1 2">
    <name type="scientific">Racocetra fulgida</name>
    <dbReference type="NCBI Taxonomy" id="60492"/>
    <lineage>
        <taxon>Eukaryota</taxon>
        <taxon>Fungi</taxon>
        <taxon>Fungi incertae sedis</taxon>
        <taxon>Mucoromycota</taxon>
        <taxon>Glomeromycotina</taxon>
        <taxon>Glomeromycetes</taxon>
        <taxon>Diversisporales</taxon>
        <taxon>Gigasporaceae</taxon>
        <taxon>Racocetra</taxon>
    </lineage>
</organism>